<feature type="domain" description="DUF4178" evidence="2">
    <location>
        <begin position="60"/>
        <end position="193"/>
    </location>
</feature>
<dbReference type="InterPro" id="IPR025235">
    <property type="entry name" value="DUF4178"/>
</dbReference>
<evidence type="ECO:0000259" key="2">
    <source>
        <dbReference type="Pfam" id="PF13785"/>
    </source>
</evidence>
<comment type="caution">
    <text evidence="3">The sequence shown here is derived from an EMBL/GenBank/DDBJ whole genome shotgun (WGS) entry which is preliminary data.</text>
</comment>
<reference evidence="3 4" key="1">
    <citation type="submission" date="2019-11" db="EMBL/GenBank/DDBJ databases">
        <title>Type strains purchased from KCTC, JCM and DSMZ.</title>
        <authorList>
            <person name="Lu H."/>
        </authorList>
    </citation>
    <scope>NUCLEOTIDE SEQUENCE [LARGE SCALE GENOMIC DNA]</scope>
    <source>
        <strain evidence="3 4">KCTC 42409</strain>
    </source>
</reference>
<evidence type="ECO:0000256" key="1">
    <source>
        <dbReference type="SAM" id="Phobius"/>
    </source>
</evidence>
<name>A0A6L6PZ78_9BURK</name>
<gene>
    <name evidence="3" type="ORF">GM668_10150</name>
</gene>
<evidence type="ECO:0000313" key="4">
    <source>
        <dbReference type="Proteomes" id="UP000484015"/>
    </source>
</evidence>
<dbReference type="RefSeq" id="WP_155438843.1">
    <property type="nucleotide sequence ID" value="NZ_WNLA01000005.1"/>
</dbReference>
<sequence length="484" mass="53186">MQIVSCPSCGAEVTFRSHASVMAVCEYCNTSVLKGADAVKDMGKMSAVLEDYSPVQINTSGVLGGRQFTVVGRIQLQYSAGMWNEWYLLFDDGTNGWLGDSSGQFVVTTVRQTSGALPSFDSLSPGSFTTVDNRRYTVAEVRTAQCIGGQGELPFKVGEGWQAKVADLRDGGSFATLDYSDDDVPTAYTGVSVTLESMQCQLLRDDDEIRRTTGRHRGKLTALDCPSCGGPIQYLPGLTSALLCPSCHAQLDAASPKVQVLQAGERLEAMRPSLELGAMARMNQQEIRVIGFMVREDDEGTRWNEYLVYGARSGFSWLVETDDGWSRATVMSEWPQWEGGDYARQDKASFKKLYSYGARVVYAAGAFNWRVQAGDTVYVTEFEQGQVRLAAELAREELTWSRSTPVPYDQLKALFGASMRGKEPAPKTRPGSPKSLAKKAIMIMLALNLVPILLSFRGAFFYNLFGVLAIFLPALFIESQDKDK</sequence>
<keyword evidence="4" id="KW-1185">Reference proteome</keyword>
<proteinExistence type="predicted"/>
<keyword evidence="1" id="KW-0472">Membrane</keyword>
<keyword evidence="1" id="KW-0812">Transmembrane</keyword>
<feature type="domain" description="DUF4178" evidence="2">
    <location>
        <begin position="276"/>
        <end position="407"/>
    </location>
</feature>
<dbReference type="OrthoDB" id="228033at2"/>
<dbReference type="EMBL" id="WNLA01000005">
    <property type="protein sequence ID" value="MTW02441.1"/>
    <property type="molecule type" value="Genomic_DNA"/>
</dbReference>
<dbReference type="Proteomes" id="UP000484015">
    <property type="component" value="Unassembled WGS sequence"/>
</dbReference>
<protein>
    <submittedName>
        <fullName evidence="3">DUF4178 domain-containing protein</fullName>
    </submittedName>
</protein>
<feature type="transmembrane region" description="Helical" evidence="1">
    <location>
        <begin position="460"/>
        <end position="477"/>
    </location>
</feature>
<dbReference type="Pfam" id="PF13785">
    <property type="entry name" value="DUF4178"/>
    <property type="match status" value="2"/>
</dbReference>
<accession>A0A6L6PZ78</accession>
<organism evidence="3 4">
    <name type="scientific">Pseudoduganella ginsengisoli</name>
    <dbReference type="NCBI Taxonomy" id="1462440"/>
    <lineage>
        <taxon>Bacteria</taxon>
        <taxon>Pseudomonadati</taxon>
        <taxon>Pseudomonadota</taxon>
        <taxon>Betaproteobacteria</taxon>
        <taxon>Burkholderiales</taxon>
        <taxon>Oxalobacteraceae</taxon>
        <taxon>Telluria group</taxon>
        <taxon>Pseudoduganella</taxon>
    </lineage>
</organism>
<dbReference type="AlphaFoldDB" id="A0A6L6PZ78"/>
<keyword evidence="1" id="KW-1133">Transmembrane helix</keyword>
<evidence type="ECO:0000313" key="3">
    <source>
        <dbReference type="EMBL" id="MTW02441.1"/>
    </source>
</evidence>